<dbReference type="PANTHER" id="PTHR10285">
    <property type="entry name" value="URIDINE KINASE"/>
    <property type="match status" value="1"/>
</dbReference>
<keyword evidence="2" id="KW-1185">Reference proteome</keyword>
<evidence type="ECO:0000313" key="1">
    <source>
        <dbReference type="EMBL" id="KAH0555935.1"/>
    </source>
</evidence>
<dbReference type="Gene3D" id="3.40.50.300">
    <property type="entry name" value="P-loop containing nucleotide triphosphate hydrolases"/>
    <property type="match status" value="1"/>
</dbReference>
<dbReference type="Proteomes" id="UP000750711">
    <property type="component" value="Unassembled WGS sequence"/>
</dbReference>
<evidence type="ECO:0008006" key="3">
    <source>
        <dbReference type="Google" id="ProtNLM"/>
    </source>
</evidence>
<evidence type="ECO:0000313" key="2">
    <source>
        <dbReference type="Proteomes" id="UP000750711"/>
    </source>
</evidence>
<comment type="caution">
    <text evidence="1">The sequence shown here is derived from an EMBL/GenBank/DDBJ whole genome shotgun (WGS) entry which is preliminary data.</text>
</comment>
<dbReference type="InterPro" id="IPR027417">
    <property type="entry name" value="P-loop_NTPase"/>
</dbReference>
<dbReference type="SUPFAM" id="SSF52540">
    <property type="entry name" value="P-loop containing nucleoside triphosphate hydrolases"/>
    <property type="match status" value="1"/>
</dbReference>
<reference evidence="1" key="1">
    <citation type="submission" date="2021-03" db="EMBL/GenBank/DDBJ databases">
        <title>Comparative genomics and phylogenomic investigation of the class Geoglossomycetes provide insights into ecological specialization and systematics.</title>
        <authorList>
            <person name="Melie T."/>
            <person name="Pirro S."/>
            <person name="Miller A.N."/>
            <person name="Quandt A."/>
        </authorList>
    </citation>
    <scope>NUCLEOTIDE SEQUENCE</scope>
    <source>
        <strain evidence="1">CAQ_001_2017</strain>
    </source>
</reference>
<accession>A0A9P8L7Z2</accession>
<protein>
    <recommendedName>
        <fullName evidence="3">P-loop containing nucleoside triphosphate hydrolase protein</fullName>
    </recommendedName>
</protein>
<dbReference type="EMBL" id="JAGHQM010001294">
    <property type="protein sequence ID" value="KAH0555935.1"/>
    <property type="molecule type" value="Genomic_DNA"/>
</dbReference>
<proteinExistence type="predicted"/>
<dbReference type="AlphaFoldDB" id="A0A9P8L7Z2"/>
<name>A0A9P8L7Z2_9PEZI</name>
<sequence length="222" mass="24736">MTETIDDKSAHCVSFILEQLQAHQQKKYDTVPPPFFLGVSGVQGVGKTTLVSTVATILRSPPHRLPTVALSIDDLYLTHAAQTLLASSNPSNALIQHRGEPGTHDITLGLSFFSALKAHQHTKIPAYDKSAFNGQGDRTNESTWEEVNVPGSVARVQVVILEGWCVGFRALGHKELRRKWEDARESKQGTLWKHQLEDLEFVNDKLREYDTLTDSLDALIHM</sequence>
<gene>
    <name evidence="1" type="ORF">GP486_006122</name>
</gene>
<organism evidence="1 2">
    <name type="scientific">Trichoglossum hirsutum</name>
    <dbReference type="NCBI Taxonomy" id="265104"/>
    <lineage>
        <taxon>Eukaryota</taxon>
        <taxon>Fungi</taxon>
        <taxon>Dikarya</taxon>
        <taxon>Ascomycota</taxon>
        <taxon>Pezizomycotina</taxon>
        <taxon>Geoglossomycetes</taxon>
        <taxon>Geoglossales</taxon>
        <taxon>Geoglossaceae</taxon>
        <taxon>Trichoglossum</taxon>
    </lineage>
</organism>